<dbReference type="EMBL" id="CASHTH010003053">
    <property type="protein sequence ID" value="CAI8039638.1"/>
    <property type="molecule type" value="Genomic_DNA"/>
</dbReference>
<dbReference type="InterPro" id="IPR004452">
    <property type="entry name" value="LutB/LldF"/>
</dbReference>
<keyword evidence="2" id="KW-0479">Metal-binding</keyword>
<dbReference type="InterPro" id="IPR004017">
    <property type="entry name" value="Cys_rich_dom"/>
</dbReference>
<dbReference type="InterPro" id="IPR024569">
    <property type="entry name" value="LutB_C"/>
</dbReference>
<evidence type="ECO:0000313" key="6">
    <source>
        <dbReference type="EMBL" id="CAI8039638.1"/>
    </source>
</evidence>
<dbReference type="InterPro" id="IPR037171">
    <property type="entry name" value="NagB/RpiA_transferase-like"/>
</dbReference>
<dbReference type="NCBIfam" id="TIGR00273">
    <property type="entry name" value="LutB/LldF family L-lactate oxidation iron-sulfur protein"/>
    <property type="match status" value="1"/>
</dbReference>
<keyword evidence="2" id="KW-0408">Iron</keyword>
<evidence type="ECO:0000256" key="2">
    <source>
        <dbReference type="ARBA" id="ARBA00022485"/>
    </source>
</evidence>
<gene>
    <name evidence="6" type="ORF">GBAR_LOCUS22077</name>
</gene>
<dbReference type="InterPro" id="IPR009051">
    <property type="entry name" value="Helical_ferredxn"/>
</dbReference>
<dbReference type="PROSITE" id="PS51379">
    <property type="entry name" value="4FE4S_FER_2"/>
    <property type="match status" value="1"/>
</dbReference>
<comment type="caution">
    <text evidence="6">The sequence shown here is derived from an EMBL/GenBank/DDBJ whole genome shotgun (WGS) entry which is preliminary data.</text>
</comment>
<dbReference type="Pfam" id="PF13183">
    <property type="entry name" value="Fer4_8"/>
    <property type="match status" value="1"/>
</dbReference>
<dbReference type="InterPro" id="IPR017900">
    <property type="entry name" value="4Fe4S_Fe_S_CS"/>
</dbReference>
<dbReference type="Proteomes" id="UP001174909">
    <property type="component" value="Unassembled WGS sequence"/>
</dbReference>
<dbReference type="SUPFAM" id="SSF46548">
    <property type="entry name" value="alpha-helical ferredoxin"/>
    <property type="match status" value="1"/>
</dbReference>
<sequence>MSQPQPIRASLFVTCIVDQLYPEVGVSVVRVLRRAGVAVDFPEGQTCCGQPLYNSGFTAEARKLAERTLNILADRECVVVPSGSCGAMMRVFYLDLFADDPELHARAQDLSQRVYEFTEFLVDVVGYEPGMRDGSDGVSTVAYHPSCHLLREMEVTEAPPRLLDAAPGVSRVELPDAEQCCGFGGAFAVKYPHISEEMLADKVAAATSSGADILTACDMGCLMHIGGAAAVKDTELRQALRRAGAGFDGTRREAIAEVTPEVWEDWREQARRIKEHTIGHLDYYLEMLERNVVAAGGQVHFATDARQANAIVSQIASANGVRTVTKSKSMVSEELGLNHVLEAQGIDVFETDLGEYIIQLAGETPSHLVAPALHKTRAQVAALFAEQLGVPYSEDIEEMARIARVVLRQKFLDADMGISGANFLVAETGSLVIITNEGNGRLCTSAPRIHVGLAGMEKVIPSLQDLAVFLRLLPRSATGQRITSYMSMVTGPRRADDEDGPEEFHLVIVDNGRSRLLADPALRESLYCIRCGACLNVCPVYQRVGGHAYGWVYPGPIGSIVTPALVGIGQAKDLPNASTLCGACRDACPVQINIPRMLLHLRHNIAEGQGSYPAAGSDTDSLLARGFAAVMSNPVLVNLGRRIGRILLRPLSKQGMLGQTRLPLVSRWTRSRDLPLPASRSFGEIWRDELSGSGNEGRNG</sequence>
<dbReference type="Gene3D" id="3.40.50.10420">
    <property type="entry name" value="NagB/RpiA/CoA transferase-like"/>
    <property type="match status" value="1"/>
</dbReference>
<dbReference type="GO" id="GO:0051539">
    <property type="term" value="F:4 iron, 4 sulfur cluster binding"/>
    <property type="evidence" value="ECO:0007669"/>
    <property type="project" value="UniProtKB-KW"/>
</dbReference>
<dbReference type="SUPFAM" id="SSF100950">
    <property type="entry name" value="NagB/RpiA/CoA transferase-like"/>
    <property type="match status" value="1"/>
</dbReference>
<feature type="domain" description="4Fe-4S ferredoxin-type" evidence="5">
    <location>
        <begin position="518"/>
        <end position="540"/>
    </location>
</feature>
<dbReference type="InterPro" id="IPR024185">
    <property type="entry name" value="FTHF_cligase-like_sf"/>
</dbReference>
<dbReference type="Pfam" id="PF02754">
    <property type="entry name" value="CCG"/>
    <property type="match status" value="2"/>
</dbReference>
<dbReference type="InterPro" id="IPR003741">
    <property type="entry name" value="LUD_dom"/>
</dbReference>
<dbReference type="PANTHER" id="PTHR47153:SF2">
    <property type="entry name" value="LACTATE UTILIZATION PROTEIN B"/>
    <property type="match status" value="1"/>
</dbReference>
<dbReference type="AlphaFoldDB" id="A0AA35WZG1"/>
<keyword evidence="2" id="KW-0004">4Fe-4S</keyword>
<keyword evidence="1" id="KW-0813">Transport</keyword>
<evidence type="ECO:0000256" key="4">
    <source>
        <dbReference type="ARBA" id="ARBA00022982"/>
    </source>
</evidence>
<evidence type="ECO:0000313" key="7">
    <source>
        <dbReference type="Proteomes" id="UP001174909"/>
    </source>
</evidence>
<name>A0AA35WZG1_GEOBA</name>
<keyword evidence="4" id="KW-0249">Electron transport</keyword>
<dbReference type="Gene3D" id="1.10.1060.10">
    <property type="entry name" value="Alpha-helical ferredoxin"/>
    <property type="match status" value="1"/>
</dbReference>
<protein>
    <submittedName>
        <fullName evidence="6">Lactate utilization protein B</fullName>
    </submittedName>
</protein>
<evidence type="ECO:0000256" key="3">
    <source>
        <dbReference type="ARBA" id="ARBA00022737"/>
    </source>
</evidence>
<organism evidence="6 7">
    <name type="scientific">Geodia barretti</name>
    <name type="common">Barrett's horny sponge</name>
    <dbReference type="NCBI Taxonomy" id="519541"/>
    <lineage>
        <taxon>Eukaryota</taxon>
        <taxon>Metazoa</taxon>
        <taxon>Porifera</taxon>
        <taxon>Demospongiae</taxon>
        <taxon>Heteroscleromorpha</taxon>
        <taxon>Tetractinellida</taxon>
        <taxon>Astrophorina</taxon>
        <taxon>Geodiidae</taxon>
        <taxon>Geodia</taxon>
    </lineage>
</organism>
<dbReference type="PROSITE" id="PS00198">
    <property type="entry name" value="4FE4S_FER_1"/>
    <property type="match status" value="1"/>
</dbReference>
<evidence type="ECO:0000256" key="1">
    <source>
        <dbReference type="ARBA" id="ARBA00022448"/>
    </source>
</evidence>
<reference evidence="6" key="1">
    <citation type="submission" date="2023-03" db="EMBL/GenBank/DDBJ databases">
        <authorList>
            <person name="Steffen K."/>
            <person name="Cardenas P."/>
        </authorList>
    </citation>
    <scope>NUCLEOTIDE SEQUENCE</scope>
</reference>
<evidence type="ECO:0000259" key="5">
    <source>
        <dbReference type="PROSITE" id="PS51379"/>
    </source>
</evidence>
<keyword evidence="7" id="KW-1185">Reference proteome</keyword>
<dbReference type="GO" id="GO:0016491">
    <property type="term" value="F:oxidoreductase activity"/>
    <property type="evidence" value="ECO:0007669"/>
    <property type="project" value="UniProtKB-ARBA"/>
</dbReference>
<keyword evidence="3" id="KW-0677">Repeat</keyword>
<accession>A0AA35WZG1</accession>
<dbReference type="GO" id="GO:0006089">
    <property type="term" value="P:lactate metabolic process"/>
    <property type="evidence" value="ECO:0007669"/>
    <property type="project" value="InterPro"/>
</dbReference>
<proteinExistence type="predicted"/>
<dbReference type="Pfam" id="PF11870">
    <property type="entry name" value="LutB_C"/>
    <property type="match status" value="1"/>
</dbReference>
<dbReference type="Pfam" id="PF02589">
    <property type="entry name" value="LUD_dom"/>
    <property type="match status" value="1"/>
</dbReference>
<keyword evidence="2" id="KW-0411">Iron-sulfur</keyword>
<dbReference type="InterPro" id="IPR017896">
    <property type="entry name" value="4Fe4S_Fe-S-bd"/>
</dbReference>
<dbReference type="PANTHER" id="PTHR47153">
    <property type="entry name" value="LACTATE UTILIZATION PROTEIN B"/>
    <property type="match status" value="1"/>
</dbReference>